<sequence>MTLKTDLERELTALAAQGDLPAGSAFRVDTDVGCLTGEMTAVDTLACAFLRFALETSRLHTATIDELKTVSESLSQRLTYLLEPISAIEIDAAGCTVQMRSTPPQKEENGPTYYELTVHRDGLSLCRYQKGSGPRQRIPAQVTREVLARLASDFIGVIA</sequence>
<dbReference type="OrthoDB" id="282548at2"/>
<proteinExistence type="predicted"/>
<dbReference type="RefSeq" id="WP_145054233.1">
    <property type="nucleotide sequence ID" value="NZ_CP036433.1"/>
</dbReference>
<gene>
    <name evidence="1" type="ORF">Pla8534_33170</name>
</gene>
<dbReference type="AlphaFoldDB" id="A0A518DUI3"/>
<reference evidence="1 2" key="1">
    <citation type="submission" date="2019-02" db="EMBL/GenBank/DDBJ databases">
        <title>Deep-cultivation of Planctomycetes and their phenomic and genomic characterization uncovers novel biology.</title>
        <authorList>
            <person name="Wiegand S."/>
            <person name="Jogler M."/>
            <person name="Boedeker C."/>
            <person name="Pinto D."/>
            <person name="Vollmers J."/>
            <person name="Rivas-Marin E."/>
            <person name="Kohn T."/>
            <person name="Peeters S.H."/>
            <person name="Heuer A."/>
            <person name="Rast P."/>
            <person name="Oberbeckmann S."/>
            <person name="Bunk B."/>
            <person name="Jeske O."/>
            <person name="Meyerdierks A."/>
            <person name="Storesund J.E."/>
            <person name="Kallscheuer N."/>
            <person name="Luecker S."/>
            <person name="Lage O.M."/>
            <person name="Pohl T."/>
            <person name="Merkel B.J."/>
            <person name="Hornburger P."/>
            <person name="Mueller R.-W."/>
            <person name="Bruemmer F."/>
            <person name="Labrenz M."/>
            <person name="Spormann A.M."/>
            <person name="Op den Camp H."/>
            <person name="Overmann J."/>
            <person name="Amann R."/>
            <person name="Jetten M.S.M."/>
            <person name="Mascher T."/>
            <person name="Medema M.H."/>
            <person name="Devos D.P."/>
            <person name="Kaster A.-K."/>
            <person name="Ovreas L."/>
            <person name="Rohde M."/>
            <person name="Galperin M.Y."/>
            <person name="Jogler C."/>
        </authorList>
    </citation>
    <scope>NUCLEOTIDE SEQUENCE [LARGE SCALE GENOMIC DNA]</scope>
    <source>
        <strain evidence="1 2">Pla85_3_4</strain>
    </source>
</reference>
<keyword evidence="2" id="KW-1185">Reference proteome</keyword>
<dbReference type="EMBL" id="CP036433">
    <property type="protein sequence ID" value="QDU95502.1"/>
    <property type="molecule type" value="Genomic_DNA"/>
</dbReference>
<dbReference type="Proteomes" id="UP000317648">
    <property type="component" value="Chromosome"/>
</dbReference>
<evidence type="ECO:0000313" key="2">
    <source>
        <dbReference type="Proteomes" id="UP000317648"/>
    </source>
</evidence>
<name>A0A518DUI3_9BACT</name>
<organism evidence="1 2">
    <name type="scientific">Lignipirellula cremea</name>
    <dbReference type="NCBI Taxonomy" id="2528010"/>
    <lineage>
        <taxon>Bacteria</taxon>
        <taxon>Pseudomonadati</taxon>
        <taxon>Planctomycetota</taxon>
        <taxon>Planctomycetia</taxon>
        <taxon>Pirellulales</taxon>
        <taxon>Pirellulaceae</taxon>
        <taxon>Lignipirellula</taxon>
    </lineage>
</organism>
<evidence type="ECO:0000313" key="1">
    <source>
        <dbReference type="EMBL" id="QDU95502.1"/>
    </source>
</evidence>
<accession>A0A518DUI3</accession>
<dbReference type="KEGG" id="lcre:Pla8534_33170"/>
<protein>
    <submittedName>
        <fullName evidence="1">Uncharacterized protein</fullName>
    </submittedName>
</protein>